<keyword evidence="3" id="KW-0032">Aminotransferase</keyword>
<comment type="cofactor">
    <cofactor evidence="1">
        <name>pyridoxal 5'-phosphate</name>
        <dbReference type="ChEBI" id="CHEBI:597326"/>
    </cofactor>
</comment>
<dbReference type="FunFam" id="3.40.640.10:FF:000090">
    <property type="entry name" value="Pyridoxal phosphate-dependent aminotransferase"/>
    <property type="match status" value="1"/>
</dbReference>
<comment type="pathway">
    <text evidence="2">Bacterial outer membrane biogenesis; LPS O-antigen biosynthesis.</text>
</comment>
<dbReference type="OrthoDB" id="9804264at2"/>
<gene>
    <name evidence="13" type="ordered locus">HCH_04837</name>
</gene>
<dbReference type="Proteomes" id="UP000000238">
    <property type="component" value="Chromosome"/>
</dbReference>
<dbReference type="AlphaFoldDB" id="Q2SCU3"/>
<evidence type="ECO:0000256" key="9">
    <source>
        <dbReference type="ARBA" id="ARBA00074221"/>
    </source>
</evidence>
<dbReference type="PIRSF" id="PIRSF000390">
    <property type="entry name" value="PLP_StrS"/>
    <property type="match status" value="1"/>
</dbReference>
<dbReference type="STRING" id="349521.HCH_04837"/>
<evidence type="ECO:0000256" key="3">
    <source>
        <dbReference type="ARBA" id="ARBA00022576"/>
    </source>
</evidence>
<dbReference type="HOGENOM" id="CLU_033332_2_1_6"/>
<evidence type="ECO:0000256" key="10">
    <source>
        <dbReference type="PIRSR" id="PIRSR000390-1"/>
    </source>
</evidence>
<keyword evidence="4" id="KW-0808">Transferase</keyword>
<evidence type="ECO:0000256" key="7">
    <source>
        <dbReference type="ARBA" id="ARBA00051587"/>
    </source>
</evidence>
<evidence type="ECO:0000256" key="5">
    <source>
        <dbReference type="ARBA" id="ARBA00022898"/>
    </source>
</evidence>
<protein>
    <recommendedName>
        <fullName evidence="9">GDP-perosamine synthase</fullName>
        <ecNumber evidence="8">2.6.1.102</ecNumber>
    </recommendedName>
</protein>
<dbReference type="GO" id="GO:0030170">
    <property type="term" value="F:pyridoxal phosphate binding"/>
    <property type="evidence" value="ECO:0007669"/>
    <property type="project" value="TreeGrafter"/>
</dbReference>
<dbReference type="Pfam" id="PF01041">
    <property type="entry name" value="DegT_DnrJ_EryC1"/>
    <property type="match status" value="1"/>
</dbReference>
<evidence type="ECO:0000256" key="4">
    <source>
        <dbReference type="ARBA" id="ARBA00022679"/>
    </source>
</evidence>
<evidence type="ECO:0000313" key="13">
    <source>
        <dbReference type="EMBL" id="ABC31531.1"/>
    </source>
</evidence>
<dbReference type="InterPro" id="IPR015424">
    <property type="entry name" value="PyrdxlP-dep_Trfase"/>
</dbReference>
<keyword evidence="5 11" id="KW-0663">Pyridoxal phosphate</keyword>
<dbReference type="GO" id="GO:0102933">
    <property type="term" value="F:GDP-4-dehydro-6-deoxy-D-mannose-4-aminotransferase activity"/>
    <property type="evidence" value="ECO:0007669"/>
    <property type="project" value="UniProtKB-EC"/>
</dbReference>
<comment type="similarity">
    <text evidence="6 12">Belongs to the DegT/DnrJ/EryC1 family.</text>
</comment>
<reference evidence="13 14" key="1">
    <citation type="journal article" date="2005" name="Nucleic Acids Res.">
        <title>Genomic blueprint of Hahella chejuensis, a marine microbe producing an algicidal agent.</title>
        <authorList>
            <person name="Jeong H."/>
            <person name="Yim J.H."/>
            <person name="Lee C."/>
            <person name="Choi S.-H."/>
            <person name="Park Y.K."/>
            <person name="Yoon S.H."/>
            <person name="Hur C.-G."/>
            <person name="Kang H.-Y."/>
            <person name="Kim D."/>
            <person name="Lee H.H."/>
            <person name="Park K.H."/>
            <person name="Park S.-H."/>
            <person name="Park H.-S."/>
            <person name="Lee H.K."/>
            <person name="Oh T.K."/>
            <person name="Kim J.F."/>
        </authorList>
    </citation>
    <scope>NUCLEOTIDE SEQUENCE [LARGE SCALE GENOMIC DNA]</scope>
    <source>
        <strain evidence="13 14">KCTC 2396</strain>
    </source>
</reference>
<dbReference type="PANTHER" id="PTHR30244">
    <property type="entry name" value="TRANSAMINASE"/>
    <property type="match status" value="1"/>
</dbReference>
<dbReference type="eggNOG" id="COG0399">
    <property type="taxonomic scope" value="Bacteria"/>
</dbReference>
<sequence>MSDPSVSDRRQEYKLLFEFIRNAFPNEGVIPLHEPRFSALDKQYVNEAIDSTFVSSVGAFVDRFERQIAEYTGAGYAVAAVNGTAALHLALVLCDVQPGDEVITQALTFVATGAAILYCRANPVMVDVDRDSLGMSADALRNWLENNARKEGGVAINQSTGAVIKACVPVHVFGHPCRVDQIRDICQEWGIKLVEDASESLGSFYKGHHTGTFGDMGVFSFNGNKVVTTGGGGVIVTNNERLAQRAKFLSTTAKQPHPYEFFHPELGYNYRLPNLNAALGCAQLEQLEEFIEAKRELAHAYRDFFNLAGMSVTFVEEPLECRSNYWLNAILTSSEQEKTALLEAALEESVQMRPVWRLLHELPMFEDCAHDGLTASIELSRRLINLPSSVVRRR</sequence>
<evidence type="ECO:0000256" key="1">
    <source>
        <dbReference type="ARBA" id="ARBA00001933"/>
    </source>
</evidence>
<dbReference type="EC" id="2.6.1.102" evidence="8"/>
<dbReference type="InterPro" id="IPR026385">
    <property type="entry name" value="LegC-like"/>
</dbReference>
<evidence type="ECO:0000256" key="2">
    <source>
        <dbReference type="ARBA" id="ARBA00005125"/>
    </source>
</evidence>
<feature type="active site" description="Proton acceptor" evidence="10">
    <location>
        <position position="225"/>
    </location>
</feature>
<accession>Q2SCU3</accession>
<dbReference type="InterPro" id="IPR000653">
    <property type="entry name" value="DegT/StrS_aminotransferase"/>
</dbReference>
<dbReference type="InterPro" id="IPR015421">
    <property type="entry name" value="PyrdxlP-dep_Trfase_major"/>
</dbReference>
<evidence type="ECO:0000256" key="12">
    <source>
        <dbReference type="RuleBase" id="RU004508"/>
    </source>
</evidence>
<dbReference type="EMBL" id="CP000155">
    <property type="protein sequence ID" value="ABC31531.1"/>
    <property type="molecule type" value="Genomic_DNA"/>
</dbReference>
<proteinExistence type="inferred from homology"/>
<dbReference type="Gene3D" id="3.40.640.10">
    <property type="entry name" value="Type I PLP-dependent aspartate aminotransferase-like (Major domain)"/>
    <property type="match status" value="1"/>
</dbReference>
<dbReference type="SUPFAM" id="SSF53383">
    <property type="entry name" value="PLP-dependent transferases"/>
    <property type="match status" value="1"/>
</dbReference>
<dbReference type="Gene3D" id="3.90.1150.10">
    <property type="entry name" value="Aspartate Aminotransferase, domain 1"/>
    <property type="match status" value="1"/>
</dbReference>
<organism evidence="13 14">
    <name type="scientific">Hahella chejuensis (strain KCTC 2396)</name>
    <dbReference type="NCBI Taxonomy" id="349521"/>
    <lineage>
        <taxon>Bacteria</taxon>
        <taxon>Pseudomonadati</taxon>
        <taxon>Pseudomonadota</taxon>
        <taxon>Gammaproteobacteria</taxon>
        <taxon>Oceanospirillales</taxon>
        <taxon>Hahellaceae</taxon>
        <taxon>Hahella</taxon>
    </lineage>
</organism>
<comment type="catalytic activity">
    <reaction evidence="7">
        <text>GDP-alpha-D-perosamine + 2-oxoglutarate = GDP-4-dehydro-alpha-D-rhamnose + L-glutamate</text>
        <dbReference type="Rhea" id="RHEA:36779"/>
        <dbReference type="ChEBI" id="CHEBI:16810"/>
        <dbReference type="ChEBI" id="CHEBI:29985"/>
        <dbReference type="ChEBI" id="CHEBI:57964"/>
        <dbReference type="ChEBI" id="CHEBI:73996"/>
        <dbReference type="EC" id="2.6.1.102"/>
    </reaction>
</comment>
<dbReference type="CDD" id="cd00616">
    <property type="entry name" value="AHBA_syn"/>
    <property type="match status" value="1"/>
</dbReference>
<dbReference type="KEGG" id="hch:HCH_04837"/>
<evidence type="ECO:0000256" key="6">
    <source>
        <dbReference type="ARBA" id="ARBA00037999"/>
    </source>
</evidence>
<evidence type="ECO:0000256" key="11">
    <source>
        <dbReference type="PIRSR" id="PIRSR000390-2"/>
    </source>
</evidence>
<evidence type="ECO:0000313" key="14">
    <source>
        <dbReference type="Proteomes" id="UP000000238"/>
    </source>
</evidence>
<feature type="modified residue" description="N6-(pyridoxal phosphate)lysine" evidence="11">
    <location>
        <position position="225"/>
    </location>
</feature>
<dbReference type="NCBIfam" id="TIGR04181">
    <property type="entry name" value="NHT_00031"/>
    <property type="match status" value="1"/>
</dbReference>
<dbReference type="InterPro" id="IPR015422">
    <property type="entry name" value="PyrdxlP-dep_Trfase_small"/>
</dbReference>
<dbReference type="PANTHER" id="PTHR30244:SF30">
    <property type="entry name" value="BLR5990 PROTEIN"/>
    <property type="match status" value="1"/>
</dbReference>
<keyword evidence="14" id="KW-1185">Reference proteome</keyword>
<dbReference type="RefSeq" id="WP_011398596.1">
    <property type="nucleotide sequence ID" value="NC_007645.1"/>
</dbReference>
<evidence type="ECO:0000256" key="8">
    <source>
        <dbReference type="ARBA" id="ARBA00066317"/>
    </source>
</evidence>
<name>Q2SCU3_HAHCH</name>
<dbReference type="GO" id="GO:0000271">
    <property type="term" value="P:polysaccharide biosynthetic process"/>
    <property type="evidence" value="ECO:0007669"/>
    <property type="project" value="TreeGrafter"/>
</dbReference>